<organism evidence="3 6">
    <name type="scientific">Teichococcus wenyumeiae</name>
    <dbReference type="NCBI Taxonomy" id="2478470"/>
    <lineage>
        <taxon>Bacteria</taxon>
        <taxon>Pseudomonadati</taxon>
        <taxon>Pseudomonadota</taxon>
        <taxon>Alphaproteobacteria</taxon>
        <taxon>Acetobacterales</taxon>
        <taxon>Roseomonadaceae</taxon>
        <taxon>Roseomonas</taxon>
    </lineage>
</organism>
<keyword evidence="5" id="KW-1185">Reference proteome</keyword>
<protein>
    <recommendedName>
        <fullName evidence="2">Transposase IS4-like domain-containing protein</fullName>
    </recommendedName>
</protein>
<evidence type="ECO:0000313" key="3">
    <source>
        <dbReference type="EMBL" id="RKK06159.1"/>
    </source>
</evidence>
<evidence type="ECO:0000313" key="4">
    <source>
        <dbReference type="EMBL" id="RMI19761.1"/>
    </source>
</evidence>
<feature type="region of interest" description="Disordered" evidence="1">
    <location>
        <begin position="144"/>
        <end position="181"/>
    </location>
</feature>
<proteinExistence type="predicted"/>
<evidence type="ECO:0000313" key="6">
    <source>
        <dbReference type="Proteomes" id="UP000278036"/>
    </source>
</evidence>
<feature type="domain" description="Transposase IS4-like" evidence="2">
    <location>
        <begin position="47"/>
        <end position="98"/>
    </location>
</feature>
<dbReference type="Proteomes" id="UP000278036">
    <property type="component" value="Unassembled WGS sequence"/>
</dbReference>
<reference evidence="3 6" key="1">
    <citation type="submission" date="2018-09" db="EMBL/GenBank/DDBJ databases">
        <title>Roseomonas sp. nov., isolated from feces of Tibetan antelopes in the Qinghai-Tibet plateau, China.</title>
        <authorList>
            <person name="Tian Z."/>
        </authorList>
    </citation>
    <scope>NUCLEOTIDE SEQUENCE [LARGE SCALE GENOMIC DNA]</scope>
    <source>
        <strain evidence="4 5">Z23</strain>
        <strain evidence="3 6">Z24</strain>
    </source>
</reference>
<dbReference type="EMBL" id="RFLX01000016">
    <property type="protein sequence ID" value="RMI19761.1"/>
    <property type="molecule type" value="Genomic_DNA"/>
</dbReference>
<sequence>MAGSRCIGPAAPGAAVALAPSRPHRLDPYLRGQRVHRGEKEGAGIGPNPTDRGRAGTKRHLVTDRCGIPLAFLLTGANIHDSRAFEDLLDAVPPVPGKPRGSIGSHAMGSSGSRLWRRPIAFGPDQGGPGARNGAHRLRLRGDFGAAEPHGAGLPALSLPRLRPAIQRAQRRATEPDPISE</sequence>
<dbReference type="AlphaFoldDB" id="A0A3A9K476"/>
<dbReference type="GO" id="GO:0006313">
    <property type="term" value="P:DNA transposition"/>
    <property type="evidence" value="ECO:0007669"/>
    <property type="project" value="InterPro"/>
</dbReference>
<gene>
    <name evidence="3" type="ORF">D6Z83_00390</name>
    <name evidence="4" type="ORF">EBE87_19160</name>
</gene>
<dbReference type="Proteomes" id="UP000274097">
    <property type="component" value="Unassembled WGS sequence"/>
</dbReference>
<evidence type="ECO:0000256" key="1">
    <source>
        <dbReference type="SAM" id="MobiDB-lite"/>
    </source>
</evidence>
<name>A0A3A9K476_9PROT</name>
<feature type="compositionally biased region" description="Low complexity" evidence="1">
    <location>
        <begin position="151"/>
        <end position="165"/>
    </location>
</feature>
<comment type="caution">
    <text evidence="3">The sequence shown here is derived from an EMBL/GenBank/DDBJ whole genome shotgun (WGS) entry which is preliminary data.</text>
</comment>
<dbReference type="GO" id="GO:0003677">
    <property type="term" value="F:DNA binding"/>
    <property type="evidence" value="ECO:0007669"/>
    <property type="project" value="InterPro"/>
</dbReference>
<feature type="region of interest" description="Disordered" evidence="1">
    <location>
        <begin position="36"/>
        <end position="56"/>
    </location>
</feature>
<dbReference type="GO" id="GO:0004803">
    <property type="term" value="F:transposase activity"/>
    <property type="evidence" value="ECO:0007669"/>
    <property type="project" value="InterPro"/>
</dbReference>
<dbReference type="InterPro" id="IPR002559">
    <property type="entry name" value="Transposase_11"/>
</dbReference>
<evidence type="ECO:0000313" key="5">
    <source>
        <dbReference type="Proteomes" id="UP000274097"/>
    </source>
</evidence>
<dbReference type="Pfam" id="PF01609">
    <property type="entry name" value="DDE_Tnp_1"/>
    <property type="match status" value="1"/>
</dbReference>
<dbReference type="EMBL" id="RAQU01000003">
    <property type="protein sequence ID" value="RKK06159.1"/>
    <property type="molecule type" value="Genomic_DNA"/>
</dbReference>
<evidence type="ECO:0000259" key="2">
    <source>
        <dbReference type="Pfam" id="PF01609"/>
    </source>
</evidence>
<accession>A0A3A9K476</accession>
<dbReference type="InParanoid" id="A0A3A9K476"/>